<reference evidence="13 14" key="1">
    <citation type="submission" date="2019-04" db="EMBL/GenBank/DDBJ databases">
        <title>Streptomyces oryziradicis sp. nov., a novel actinomycete isolated from rhizosphere soil of rice (Oryza sativa L.).</title>
        <authorList>
            <person name="Li C."/>
        </authorList>
    </citation>
    <scope>NUCLEOTIDE SEQUENCE [LARGE SCALE GENOMIC DNA]</scope>
    <source>
        <strain evidence="13 14">NEAU-C40</strain>
    </source>
</reference>
<evidence type="ECO:0000256" key="1">
    <source>
        <dbReference type="ARBA" id="ARBA00000085"/>
    </source>
</evidence>
<dbReference type="GO" id="GO:0046983">
    <property type="term" value="F:protein dimerization activity"/>
    <property type="evidence" value="ECO:0007669"/>
    <property type="project" value="InterPro"/>
</dbReference>
<dbReference type="Pfam" id="PF07730">
    <property type="entry name" value="HisKA_3"/>
    <property type="match status" value="1"/>
</dbReference>
<dbReference type="CDD" id="cd16917">
    <property type="entry name" value="HATPase_UhpB-NarQ-NarX-like"/>
    <property type="match status" value="1"/>
</dbReference>
<dbReference type="EC" id="2.7.13.3" evidence="2"/>
<dbReference type="Gene3D" id="3.30.565.10">
    <property type="entry name" value="Histidine kinase-like ATPase, C-terminal domain"/>
    <property type="match status" value="1"/>
</dbReference>
<comment type="catalytic activity">
    <reaction evidence="1">
        <text>ATP + protein L-histidine = ADP + protein N-phospho-L-histidine.</text>
        <dbReference type="EC" id="2.7.13.3"/>
    </reaction>
</comment>
<evidence type="ECO:0000256" key="10">
    <source>
        <dbReference type="SAM" id="Phobius"/>
    </source>
</evidence>
<keyword evidence="14" id="KW-1185">Reference proteome</keyword>
<feature type="transmembrane region" description="Helical" evidence="10">
    <location>
        <begin position="12"/>
        <end position="30"/>
    </location>
</feature>
<dbReference type="GO" id="GO:0016020">
    <property type="term" value="C:membrane"/>
    <property type="evidence" value="ECO:0007669"/>
    <property type="project" value="InterPro"/>
</dbReference>
<dbReference type="InterPro" id="IPR050482">
    <property type="entry name" value="Sensor_HK_TwoCompSys"/>
</dbReference>
<feature type="domain" description="Signal transduction histidine kinase subgroup 3 dimerisation and phosphoacceptor" evidence="12">
    <location>
        <begin position="183"/>
        <end position="248"/>
    </location>
</feature>
<feature type="transmembrane region" description="Helical" evidence="10">
    <location>
        <begin position="133"/>
        <end position="151"/>
    </location>
</feature>
<evidence type="ECO:0000256" key="6">
    <source>
        <dbReference type="ARBA" id="ARBA00022777"/>
    </source>
</evidence>
<dbReference type="SUPFAM" id="SSF55874">
    <property type="entry name" value="ATPase domain of HSP90 chaperone/DNA topoisomerase II/histidine kinase"/>
    <property type="match status" value="1"/>
</dbReference>
<sequence length="409" mass="43602">MRWARVRLPPPALDAALALAFGAVSLLLGQKPPPLAGWHGLNAYGDVLTLLVNLPIAARSRAPVTVIVFVCGMWAMFVDAGYWPVVNCLAPLLALYTVASLRSLRVAVGCALIMSSVWWYAGATARETSMVTYVAQSILFSAVMIRFGVAARVSAKRADQLAAMAERLRAEQEDRARRAVVEEQGRIARELHDVVAHHMSVISVQAGMAGYVFTSDPATARGALRTITATTREALQEMRRMLQVLRADADEPDGGSASYDPMPSVAALGKMVERIRGAGVDVDLRITGEPRPLAPGVGLCAYRVVQEALTNVLKHTSPAARATVLVDYLPHHLAVSVTDDGSPPDPATPAGATAGVQPTGGHGLIGMRERARLYGGTVTIGPRAEGGFGVHLTLPTSAREVRDVQRRED</sequence>
<dbReference type="AlphaFoldDB" id="A0A4U0RWP7"/>
<feature type="compositionally biased region" description="Low complexity" evidence="9">
    <location>
        <begin position="348"/>
        <end position="357"/>
    </location>
</feature>
<dbReference type="GO" id="GO:0005524">
    <property type="term" value="F:ATP binding"/>
    <property type="evidence" value="ECO:0007669"/>
    <property type="project" value="UniProtKB-KW"/>
</dbReference>
<dbReference type="Gene3D" id="1.20.5.1930">
    <property type="match status" value="1"/>
</dbReference>
<feature type="domain" description="Histidine kinase/HSP90-like ATPase" evidence="11">
    <location>
        <begin position="302"/>
        <end position="396"/>
    </location>
</feature>
<protein>
    <recommendedName>
        <fullName evidence="2">histidine kinase</fullName>
        <ecNumber evidence="2">2.7.13.3</ecNumber>
    </recommendedName>
</protein>
<dbReference type="InterPro" id="IPR003594">
    <property type="entry name" value="HATPase_dom"/>
</dbReference>
<comment type="caution">
    <text evidence="13">The sequence shown here is derived from an EMBL/GenBank/DDBJ whole genome shotgun (WGS) entry which is preliminary data.</text>
</comment>
<feature type="transmembrane region" description="Helical" evidence="10">
    <location>
        <begin position="64"/>
        <end position="83"/>
    </location>
</feature>
<evidence type="ECO:0000256" key="7">
    <source>
        <dbReference type="ARBA" id="ARBA00022840"/>
    </source>
</evidence>
<evidence type="ECO:0000313" key="13">
    <source>
        <dbReference type="EMBL" id="TKA00734.1"/>
    </source>
</evidence>
<evidence type="ECO:0000259" key="12">
    <source>
        <dbReference type="Pfam" id="PF07730"/>
    </source>
</evidence>
<evidence type="ECO:0000313" key="14">
    <source>
        <dbReference type="Proteomes" id="UP000305778"/>
    </source>
</evidence>
<dbReference type="Proteomes" id="UP000305778">
    <property type="component" value="Unassembled WGS sequence"/>
</dbReference>
<evidence type="ECO:0000256" key="8">
    <source>
        <dbReference type="ARBA" id="ARBA00023012"/>
    </source>
</evidence>
<keyword evidence="8" id="KW-0902">Two-component regulatory system</keyword>
<evidence type="ECO:0000256" key="5">
    <source>
        <dbReference type="ARBA" id="ARBA00022741"/>
    </source>
</evidence>
<keyword evidence="7" id="KW-0067">ATP-binding</keyword>
<keyword evidence="10" id="KW-0812">Transmembrane</keyword>
<gene>
    <name evidence="13" type="ORF">FCI23_42080</name>
</gene>
<proteinExistence type="predicted"/>
<evidence type="ECO:0000256" key="9">
    <source>
        <dbReference type="SAM" id="MobiDB-lite"/>
    </source>
</evidence>
<dbReference type="PANTHER" id="PTHR24421:SF10">
    <property type="entry name" value="NITRATE_NITRITE SENSOR PROTEIN NARQ"/>
    <property type="match status" value="1"/>
</dbReference>
<evidence type="ECO:0000259" key="11">
    <source>
        <dbReference type="Pfam" id="PF02518"/>
    </source>
</evidence>
<evidence type="ECO:0000256" key="2">
    <source>
        <dbReference type="ARBA" id="ARBA00012438"/>
    </source>
</evidence>
<feature type="transmembrane region" description="Helical" evidence="10">
    <location>
        <begin position="103"/>
        <end position="121"/>
    </location>
</feature>
<dbReference type="OrthoDB" id="227596at2"/>
<keyword evidence="10" id="KW-1133">Transmembrane helix</keyword>
<feature type="transmembrane region" description="Helical" evidence="10">
    <location>
        <begin position="36"/>
        <end position="57"/>
    </location>
</feature>
<accession>A0A4U0RWP7</accession>
<keyword evidence="10" id="KW-0472">Membrane</keyword>
<feature type="region of interest" description="Disordered" evidence="9">
    <location>
        <begin position="337"/>
        <end position="362"/>
    </location>
</feature>
<keyword evidence="6 13" id="KW-0418">Kinase</keyword>
<name>A0A4U0RWP7_9ACTN</name>
<evidence type="ECO:0000256" key="3">
    <source>
        <dbReference type="ARBA" id="ARBA00022553"/>
    </source>
</evidence>
<dbReference type="InterPro" id="IPR011712">
    <property type="entry name" value="Sig_transdc_His_kin_sub3_dim/P"/>
</dbReference>
<keyword evidence="4" id="KW-0808">Transferase</keyword>
<organism evidence="13 14">
    <name type="scientific">Actinacidiphila oryziradicis</name>
    <dbReference type="NCBI Taxonomy" id="2571141"/>
    <lineage>
        <taxon>Bacteria</taxon>
        <taxon>Bacillati</taxon>
        <taxon>Actinomycetota</taxon>
        <taxon>Actinomycetes</taxon>
        <taxon>Kitasatosporales</taxon>
        <taxon>Streptomycetaceae</taxon>
        <taxon>Actinacidiphila</taxon>
    </lineage>
</organism>
<dbReference type="InterPro" id="IPR036890">
    <property type="entry name" value="HATPase_C_sf"/>
</dbReference>
<dbReference type="PANTHER" id="PTHR24421">
    <property type="entry name" value="NITRATE/NITRITE SENSOR PROTEIN NARX-RELATED"/>
    <property type="match status" value="1"/>
</dbReference>
<dbReference type="Pfam" id="PF02518">
    <property type="entry name" value="HATPase_c"/>
    <property type="match status" value="1"/>
</dbReference>
<keyword evidence="5" id="KW-0547">Nucleotide-binding</keyword>
<keyword evidence="3" id="KW-0597">Phosphoprotein</keyword>
<dbReference type="EMBL" id="SUMC01000081">
    <property type="protein sequence ID" value="TKA00734.1"/>
    <property type="molecule type" value="Genomic_DNA"/>
</dbReference>
<dbReference type="GO" id="GO:0000155">
    <property type="term" value="F:phosphorelay sensor kinase activity"/>
    <property type="evidence" value="ECO:0007669"/>
    <property type="project" value="InterPro"/>
</dbReference>
<evidence type="ECO:0000256" key="4">
    <source>
        <dbReference type="ARBA" id="ARBA00022679"/>
    </source>
</evidence>